<evidence type="ECO:0000313" key="2">
    <source>
        <dbReference type="EMBL" id="RVT43194.1"/>
    </source>
</evidence>
<evidence type="ECO:0000313" key="3">
    <source>
        <dbReference type="Proteomes" id="UP000282977"/>
    </source>
</evidence>
<dbReference type="PROSITE" id="PS51318">
    <property type="entry name" value="TAT"/>
    <property type="match status" value="1"/>
</dbReference>
<dbReference type="InterPro" id="IPR006311">
    <property type="entry name" value="TAT_signal"/>
</dbReference>
<gene>
    <name evidence="2" type="ORF">ENE74_00700</name>
</gene>
<dbReference type="Gene3D" id="2.130.10.10">
    <property type="entry name" value="YVTN repeat-like/Quinoprotein amine dehydrogenase"/>
    <property type="match status" value="1"/>
</dbReference>
<dbReference type="InterPro" id="IPR015943">
    <property type="entry name" value="WD40/YVTN_repeat-like_dom_sf"/>
</dbReference>
<evidence type="ECO:0000256" key="1">
    <source>
        <dbReference type="SAM" id="MobiDB-lite"/>
    </source>
</evidence>
<dbReference type="AlphaFoldDB" id="A0A437JBE4"/>
<comment type="caution">
    <text evidence="2">The sequence shown here is derived from an EMBL/GenBank/DDBJ whole genome shotgun (WGS) entry which is preliminary data.</text>
</comment>
<feature type="compositionally biased region" description="Pro residues" evidence="1">
    <location>
        <begin position="159"/>
        <end position="169"/>
    </location>
</feature>
<dbReference type="InterPro" id="IPR011044">
    <property type="entry name" value="Quino_amine_DH_bsu"/>
</dbReference>
<feature type="region of interest" description="Disordered" evidence="1">
    <location>
        <begin position="151"/>
        <end position="190"/>
    </location>
</feature>
<accession>A0A437JBE4</accession>
<reference evidence="2 3" key="1">
    <citation type="submission" date="2019-01" db="EMBL/GenBank/DDBJ databases">
        <authorList>
            <person name="Chen W.-M."/>
        </authorList>
    </citation>
    <scope>NUCLEOTIDE SEQUENCE [LARGE SCALE GENOMIC DNA]</scope>
    <source>
        <strain evidence="2 3">TLA-22</strain>
    </source>
</reference>
<dbReference type="Proteomes" id="UP000282977">
    <property type="component" value="Unassembled WGS sequence"/>
</dbReference>
<dbReference type="SUPFAM" id="SSF50969">
    <property type="entry name" value="YVTN repeat-like/Quinoprotein amine dehydrogenase"/>
    <property type="match status" value="1"/>
</dbReference>
<dbReference type="RefSeq" id="WP_164847340.1">
    <property type="nucleotide sequence ID" value="NZ_RZUL01000001.1"/>
</dbReference>
<organism evidence="2 3">
    <name type="scientific">Sphingobium algorifonticola</name>
    <dbReference type="NCBI Taxonomy" id="2008318"/>
    <lineage>
        <taxon>Bacteria</taxon>
        <taxon>Pseudomonadati</taxon>
        <taxon>Pseudomonadota</taxon>
        <taxon>Alphaproteobacteria</taxon>
        <taxon>Sphingomonadales</taxon>
        <taxon>Sphingomonadaceae</taxon>
        <taxon>Sphingobium</taxon>
    </lineage>
</organism>
<protein>
    <recommendedName>
        <fullName evidence="4">YncE family protein</fullName>
    </recommendedName>
</protein>
<dbReference type="EMBL" id="RZUL01000001">
    <property type="protein sequence ID" value="RVT43194.1"/>
    <property type="molecule type" value="Genomic_DNA"/>
</dbReference>
<keyword evidence="3" id="KW-1185">Reference proteome</keyword>
<sequence length="306" mass="33343">MDTMNMHRRHMLGGIAGLAALSAFPAMTRAAAPDITKVKTRTTGKVEVLYKSPYYGPNGMWVSPEGLWIIHQIDENQATLIDIDTGKLIREVRCEGVLRASGICLDEQGIMWIGSTYNRLIVACDPATGKAMRKYSTPGAGQIYSMKGDVKGQRTPLQPAYPAPAPSGPRPSGRRGAGEQELTATEGPAGTGAHCILPKNNLLFVNVPPARAIFAIDKTSWQVENSFPTAGDRPHDMTWVDAAKDRLWCSDSNYNAFFLHDAATGVILERVNLPEGSPVIHGAKLHNGFMYMCDDVGWVSRVRFST</sequence>
<proteinExistence type="predicted"/>
<name>A0A437JBE4_9SPHN</name>
<evidence type="ECO:0008006" key="4">
    <source>
        <dbReference type="Google" id="ProtNLM"/>
    </source>
</evidence>